<evidence type="ECO:0000313" key="2">
    <source>
        <dbReference type="Proteomes" id="UP001055013"/>
    </source>
</evidence>
<proteinExistence type="predicted"/>
<reference evidence="1" key="1">
    <citation type="submission" date="2021-09" db="EMBL/GenBank/DDBJ databases">
        <title>Isolation and characterization of 3-chlorobenzoate degrading bacteria from soils in Shizuoka.</title>
        <authorList>
            <person name="Ifat A."/>
            <person name="Ogawa N."/>
            <person name="Kimbara K."/>
            <person name="Moriuchi R."/>
            <person name="Dohra H."/>
            <person name="Shintani M."/>
        </authorList>
    </citation>
    <scope>NUCLEOTIDE SEQUENCE</scope>
    <source>
        <strain evidence="1">19CS2-2</strain>
    </source>
</reference>
<organism evidence="1 2">
    <name type="scientific">Caballeronia novacaledonica</name>
    <dbReference type="NCBI Taxonomy" id="1544861"/>
    <lineage>
        <taxon>Bacteria</taxon>
        <taxon>Pseudomonadati</taxon>
        <taxon>Pseudomonadota</taxon>
        <taxon>Betaproteobacteria</taxon>
        <taxon>Burkholderiales</taxon>
        <taxon>Burkholderiaceae</taxon>
        <taxon>Caballeronia</taxon>
    </lineage>
</organism>
<accession>A0ACB5QVV9</accession>
<dbReference type="Proteomes" id="UP001055013">
    <property type="component" value="Unassembled WGS sequence"/>
</dbReference>
<gene>
    <name evidence="1" type="ORF">CBA19CS22_21060</name>
</gene>
<keyword evidence="1" id="KW-0378">Hydrolase</keyword>
<comment type="caution">
    <text evidence="1">The sequence shown here is derived from an EMBL/GenBank/DDBJ whole genome shotgun (WGS) entry which is preliminary data.</text>
</comment>
<name>A0ACB5QVV9_9BURK</name>
<protein>
    <submittedName>
        <fullName evidence="1">Dienelactone hydrolase family protein</fullName>
    </submittedName>
</protein>
<keyword evidence="2" id="KW-1185">Reference proteome</keyword>
<dbReference type="EMBL" id="BPUR01000012">
    <property type="protein sequence ID" value="GJH19076.1"/>
    <property type="molecule type" value="Genomic_DNA"/>
</dbReference>
<evidence type="ECO:0000313" key="1">
    <source>
        <dbReference type="EMBL" id="GJH19076.1"/>
    </source>
</evidence>
<sequence>MGALHGSAGKLHLRNALPEAATKLSDATIDAESAQRPQRRDLNPMDDPESLSLALHDGSQVSALLRVPEDARALYVFAHGAGAGMRHAGMSSLADALAAANVATLRYQFPYMERGSKRVDSPAVAHAAVQAAVAEARRRLPALPLFAGGRSFGGRMTSQAQAISPLDGVRGLAFVAFPLHPAGTPGVERARHLADVTVPILFLQGTRDKLAELHLLRSVVETLGPRATLHLVDDADHSFHVRASSGRTDAEVVLELARTMSAWFFAEGEFVRVT</sequence>